<feature type="domain" description="Ricin B lectin" evidence="3">
    <location>
        <begin position="453"/>
        <end position="608"/>
    </location>
</feature>
<dbReference type="Gene3D" id="2.80.10.50">
    <property type="match status" value="4"/>
</dbReference>
<dbReference type="Pfam" id="PF00652">
    <property type="entry name" value="Ricin_B_lectin"/>
    <property type="match status" value="2"/>
</dbReference>
<keyword evidence="2" id="KW-0732">Signal</keyword>
<comment type="caution">
    <text evidence="4">The sequence shown here is derived from an EMBL/GenBank/DDBJ whole genome shotgun (WGS) entry which is preliminary data.</text>
</comment>
<sequence length="866" mass="91220">MFKQRSLRIPAIVAAAACMTLGAGATGAQASTDTLGGTSYTVTSGAVVQHGNAIDSPANPFIDKNGTFYFQQSIAQYYQSGPRKWDFYTGTNFDDAVKSPISDAVNPANSNDKNNDTTLRCNNSPTGVEATYTSPVDPSWYSQRNFCDLSSVWVDPDTGDWYGLVHNEFTPSPFGDGLHFDAIDYAVSKDQGKTWSIKDHAITSPYSTTRNDKTAFPNQTYYYGDGDQRLVVDTASGYFYAFYSSRVVDQGSGGSWGAFTSHVARAPISQKMAKGSWQKYYDGKWQTPGVGGKESSLVPVTAANPTGYLPTTKEYNPQNTGTWSQQIANGTIVDNPALFVMNVSYNAYLGKYIGTPETKSGQALHFYATDDLATQKWTDIGSTPNYTTDGSWYRWMVDSVNASSGNILGKTFRSYCYISCSTPAGASGPSGSEHVNVTIDSDAPAAPPVQPNVSYLIKSGSGQVLSQSGTNGTTVIATPTGSNLEGWKFQNNNDGSYTVVNASSGLALGVNSSSTSNRAWGTKPSLAALPTGGPTVGQQWFIQKTLDSSAASGASVQTGSYLLVNRYSGLVISLGGTAQTTPYRNWVNGTGSTAGTNDTAANQNVSFVPRDAGSNIVGLAGKTVDLSGAVASDSAAVINTVNAARTGSQSWIFNADGTIRLASNTSLCLESLGHTGANGTVVEVWSCNGGTNQQWTWDSGQLRNGASTPGRCLSVNQSNSADGTALVLSDCAASANQLWAKATTITGLAGKRVDVAGSVASGSSAVLNTASSAANQSWLFKQDKSVQLNGSNLCLEAVGHTGVNGTTVDVYNCNGGANQQWVLSGGQLKNVESNRCLDVYGNNTADNTRLIIWDCQSAANQQWTTP</sequence>
<dbReference type="SUPFAM" id="SSF50370">
    <property type="entry name" value="Ricin B-like lectins"/>
    <property type="match status" value="3"/>
</dbReference>
<dbReference type="SMART" id="SM00458">
    <property type="entry name" value="RICIN"/>
    <property type="match status" value="3"/>
</dbReference>
<dbReference type="AlphaFoldDB" id="A0A7Y9S8I3"/>
<gene>
    <name evidence="4" type="ORF">FHU41_002271</name>
</gene>
<keyword evidence="5" id="KW-1185">Reference proteome</keyword>
<accession>A0A7Y9S8I3</accession>
<organism evidence="4 5">
    <name type="scientific">Psychromicrobium silvestre</name>
    <dbReference type="NCBI Taxonomy" id="1645614"/>
    <lineage>
        <taxon>Bacteria</taxon>
        <taxon>Bacillati</taxon>
        <taxon>Actinomycetota</taxon>
        <taxon>Actinomycetes</taxon>
        <taxon>Micrococcales</taxon>
        <taxon>Micrococcaceae</taxon>
        <taxon>Psychromicrobium</taxon>
    </lineage>
</organism>
<protein>
    <recommendedName>
        <fullName evidence="3">Ricin B lectin domain-containing protein</fullName>
    </recommendedName>
</protein>
<reference evidence="4 5" key="1">
    <citation type="submission" date="2020-07" db="EMBL/GenBank/DDBJ databases">
        <title>Sequencing the genomes of 1000 actinobacteria strains.</title>
        <authorList>
            <person name="Klenk H.-P."/>
        </authorList>
    </citation>
    <scope>NUCLEOTIDE SEQUENCE [LARGE SCALE GENOMIC DNA]</scope>
    <source>
        <strain evidence="4 5">DSM 102047</strain>
    </source>
</reference>
<dbReference type="InterPro" id="IPR035992">
    <property type="entry name" value="Ricin_B-like_lectins"/>
</dbReference>
<dbReference type="PROSITE" id="PS50231">
    <property type="entry name" value="RICIN_B_LECTIN"/>
    <property type="match status" value="3"/>
</dbReference>
<feature type="chain" id="PRO_5030580869" description="Ricin B lectin domain-containing protein" evidence="2">
    <location>
        <begin position="31"/>
        <end position="866"/>
    </location>
</feature>
<dbReference type="CDD" id="cd00161">
    <property type="entry name" value="beta-trefoil_Ricin-like"/>
    <property type="match status" value="1"/>
</dbReference>
<evidence type="ECO:0000259" key="3">
    <source>
        <dbReference type="SMART" id="SM00458"/>
    </source>
</evidence>
<feature type="signal peptide" evidence="2">
    <location>
        <begin position="1"/>
        <end position="30"/>
    </location>
</feature>
<evidence type="ECO:0000313" key="5">
    <source>
        <dbReference type="Proteomes" id="UP000521748"/>
    </source>
</evidence>
<feature type="compositionally biased region" description="Polar residues" evidence="1">
    <location>
        <begin position="107"/>
        <end position="126"/>
    </location>
</feature>
<feature type="region of interest" description="Disordered" evidence="1">
    <location>
        <begin position="104"/>
        <end position="126"/>
    </location>
</feature>
<proteinExistence type="predicted"/>
<dbReference type="RefSeq" id="WP_179389732.1">
    <property type="nucleotide sequence ID" value="NZ_JACBYQ010000002.1"/>
</dbReference>
<name>A0A7Y9S8I3_9MICC</name>
<feature type="domain" description="Ricin B lectin" evidence="3">
    <location>
        <begin position="610"/>
        <end position="742"/>
    </location>
</feature>
<evidence type="ECO:0000256" key="1">
    <source>
        <dbReference type="SAM" id="MobiDB-lite"/>
    </source>
</evidence>
<evidence type="ECO:0000256" key="2">
    <source>
        <dbReference type="SAM" id="SignalP"/>
    </source>
</evidence>
<evidence type="ECO:0000313" key="4">
    <source>
        <dbReference type="EMBL" id="NYE96021.1"/>
    </source>
</evidence>
<dbReference type="EMBL" id="JACBYQ010000002">
    <property type="protein sequence ID" value="NYE96021.1"/>
    <property type="molecule type" value="Genomic_DNA"/>
</dbReference>
<feature type="domain" description="Ricin B lectin" evidence="3">
    <location>
        <begin position="743"/>
        <end position="866"/>
    </location>
</feature>
<dbReference type="InterPro" id="IPR000772">
    <property type="entry name" value="Ricin_B_lectin"/>
</dbReference>
<dbReference type="Proteomes" id="UP000521748">
    <property type="component" value="Unassembled WGS sequence"/>
</dbReference>